<dbReference type="InterPro" id="IPR050527">
    <property type="entry name" value="Snail/Krueppel_Znf"/>
</dbReference>
<feature type="domain" description="C2H2-type" evidence="18">
    <location>
        <begin position="389"/>
        <end position="412"/>
    </location>
</feature>
<evidence type="ECO:0000256" key="17">
    <source>
        <dbReference type="SAM" id="MobiDB-lite"/>
    </source>
</evidence>
<dbReference type="RefSeq" id="XP_035297592.1">
    <property type="nucleotide sequence ID" value="XM_035441701.1"/>
</dbReference>
<dbReference type="KEGG" id="cge:100766252"/>
<keyword evidence="2" id="KW-0678">Repressor</keyword>
<dbReference type="GO" id="GO:0005634">
    <property type="term" value="C:nucleus"/>
    <property type="evidence" value="ECO:0007669"/>
    <property type="project" value="UniProtKB-SubCell"/>
</dbReference>
<evidence type="ECO:0000256" key="14">
    <source>
        <dbReference type="ARBA" id="ARBA00076731"/>
    </source>
</evidence>
<evidence type="ECO:0000313" key="19">
    <source>
        <dbReference type="Proteomes" id="UP001108280"/>
    </source>
</evidence>
<reference evidence="19" key="1">
    <citation type="journal article" date="2018" name="Biotechnol. Bioeng.">
        <title>A reference genome of the Chinese hamster based on a hybrid assembly strategy.</title>
        <authorList>
            <person name="Rupp O."/>
            <person name="MacDonald M.L."/>
            <person name="Li S."/>
            <person name="Dhiman H."/>
            <person name="Polson S."/>
            <person name="Griep S."/>
            <person name="Heffner K."/>
            <person name="Hernandez I."/>
            <person name="Brinkrolf K."/>
            <person name="Jadhav V."/>
            <person name="Samoudi M."/>
            <person name="Hao H."/>
            <person name="Kingham B."/>
            <person name="Goesmann A."/>
            <person name="Betenbaugh M.J."/>
            <person name="Lewis N.E."/>
            <person name="Borth N."/>
            <person name="Lee K.H."/>
        </authorList>
    </citation>
    <scope>NUCLEOTIDE SEQUENCE [LARGE SCALE GENOMIC DNA]</scope>
    <source>
        <strain evidence="19">17A/GY</strain>
    </source>
</reference>
<dbReference type="Pfam" id="PF00096">
    <property type="entry name" value="zf-C2H2"/>
    <property type="match status" value="4"/>
</dbReference>
<evidence type="ECO:0000256" key="3">
    <source>
        <dbReference type="ARBA" id="ARBA00022723"/>
    </source>
</evidence>
<accession>A0A9J7GR72</accession>
<evidence type="ECO:0000256" key="2">
    <source>
        <dbReference type="ARBA" id="ARBA00022491"/>
    </source>
</evidence>
<evidence type="ECO:0000256" key="10">
    <source>
        <dbReference type="ARBA" id="ARBA00023242"/>
    </source>
</evidence>
<gene>
    <name evidence="20" type="primary">Snai3</name>
</gene>
<evidence type="ECO:0000256" key="12">
    <source>
        <dbReference type="ARBA" id="ARBA00059470"/>
    </source>
</evidence>
<evidence type="ECO:0000256" key="13">
    <source>
        <dbReference type="ARBA" id="ARBA00071061"/>
    </source>
</evidence>
<dbReference type="GO" id="GO:0000978">
    <property type="term" value="F:RNA polymerase II cis-regulatory region sequence-specific DNA binding"/>
    <property type="evidence" value="ECO:0007669"/>
    <property type="project" value="TreeGrafter"/>
</dbReference>
<dbReference type="FunFam" id="3.30.160.60:FF:000085">
    <property type="entry name" value="Snail zinc finger protein"/>
    <property type="match status" value="1"/>
</dbReference>
<keyword evidence="19" id="KW-1185">Reference proteome</keyword>
<dbReference type="GO" id="GO:0000122">
    <property type="term" value="P:negative regulation of transcription by RNA polymerase II"/>
    <property type="evidence" value="ECO:0007669"/>
    <property type="project" value="UniProtKB-ARBA"/>
</dbReference>
<evidence type="ECO:0000256" key="16">
    <source>
        <dbReference type="PROSITE-ProRule" id="PRU00042"/>
    </source>
</evidence>
<comment type="similarity">
    <text evidence="11">Belongs to the snail C2H2-type zinc-finger protein family.</text>
</comment>
<dbReference type="InterPro" id="IPR013087">
    <property type="entry name" value="Znf_C2H2_type"/>
</dbReference>
<feature type="domain" description="C2H2-type" evidence="18">
    <location>
        <begin position="443"/>
        <end position="470"/>
    </location>
</feature>
<proteinExistence type="inferred from homology"/>
<dbReference type="Gene3D" id="3.30.160.60">
    <property type="entry name" value="Classic Zinc Finger"/>
    <property type="match status" value="4"/>
</dbReference>
<comment type="function">
    <text evidence="12">Seems to inhibit myoblast differentiation. Transcriptional repressor of E-box-dependent transactivation of downstream myogenic bHLHs genes. Binds preferentially to the canonical E-box sequences 5'-CAGGTG-3' and 5'-CACCTG-3'.</text>
</comment>
<keyword evidence="10" id="KW-0539">Nucleus</keyword>
<evidence type="ECO:0000313" key="20">
    <source>
        <dbReference type="RefSeq" id="XP_035297592.1"/>
    </source>
</evidence>
<dbReference type="InterPro" id="IPR036236">
    <property type="entry name" value="Znf_C2H2_sf"/>
</dbReference>
<feature type="region of interest" description="Disordered" evidence="17">
    <location>
        <begin position="289"/>
        <end position="312"/>
    </location>
</feature>
<dbReference type="SUPFAM" id="SSF57667">
    <property type="entry name" value="beta-beta-alpha zinc fingers"/>
    <property type="match status" value="3"/>
</dbReference>
<dbReference type="AlphaFoldDB" id="A0A9J7GR72"/>
<evidence type="ECO:0000256" key="7">
    <source>
        <dbReference type="ARBA" id="ARBA00023015"/>
    </source>
</evidence>
<dbReference type="Proteomes" id="UP001108280">
    <property type="component" value="Chromosome 3"/>
</dbReference>
<sequence length="498" mass="54396">MSALSPNIENAGEKGFIHTWPDPACRSHLCKCHGCWNTTKWENTGSVFGGHKSHVETAPAGSVRDRGPGQPSPVGQTPPTTRRVPRPRTCPGRGFSAPPRRAPFWLVEVVRYANEPDPSRTCGLRCRGHRGTLQPCTAAPIPLQARDPATSREETMPRSFLVKTHSSHRVPNYGQLETQRGRGWRELRPQLSVLRDGTGGYWEVLGCWVTPLAEVCKPKHCGLIPHCVFSLPSALLEADGSCSACEEPVGSCHLPDEEAPSSPSDPLQPWDSTSAIACISLPLLPQHGEALGGSGPEPQETSCMGPRAGQAPSVPLKDSLNLPPLLVLPTRWPPILNPDGALDKQLRAEGTSQVPDSFECIHCHRPYHTLASLARHQQLHCHLPAGPTFTCRYCDKEYASLGALKMHIRTHTLPCICKACGKAFSRPWLLQGHIRTHTGEKPYSCPHCSRAFADRSNLRAHLQTHAGTKKYRCTVCSKAFSRMSLLARHEEAGCCPGP</sequence>
<dbReference type="FunFam" id="3.30.160.60:FF:001965">
    <property type="entry name" value="Zinc finger protein SNAI3"/>
    <property type="match status" value="1"/>
</dbReference>
<evidence type="ECO:0000256" key="11">
    <source>
        <dbReference type="ARBA" id="ARBA00037948"/>
    </source>
</evidence>
<evidence type="ECO:0000256" key="4">
    <source>
        <dbReference type="ARBA" id="ARBA00022737"/>
    </source>
</evidence>
<name>A0A9J7GR72_CRIGR</name>
<keyword evidence="6" id="KW-0862">Zinc</keyword>
<evidence type="ECO:0000259" key="18">
    <source>
        <dbReference type="PROSITE" id="PS50157"/>
    </source>
</evidence>
<evidence type="ECO:0000256" key="15">
    <source>
        <dbReference type="ARBA" id="ARBA00079200"/>
    </source>
</evidence>
<dbReference type="PANTHER" id="PTHR24388">
    <property type="entry name" value="ZINC FINGER PROTEIN"/>
    <property type="match status" value="1"/>
</dbReference>
<dbReference type="FunFam" id="3.30.160.60:FF:000942">
    <property type="entry name" value="Snail zinc finger protein"/>
    <property type="match status" value="1"/>
</dbReference>
<keyword evidence="3" id="KW-0479">Metal-binding</keyword>
<organism evidence="19 20">
    <name type="scientific">Cricetulus griseus</name>
    <name type="common">Chinese hamster</name>
    <name type="synonym">Cricetulus barabensis griseus</name>
    <dbReference type="NCBI Taxonomy" id="10029"/>
    <lineage>
        <taxon>Eukaryota</taxon>
        <taxon>Metazoa</taxon>
        <taxon>Chordata</taxon>
        <taxon>Craniata</taxon>
        <taxon>Vertebrata</taxon>
        <taxon>Euteleostomi</taxon>
        <taxon>Mammalia</taxon>
        <taxon>Eutheria</taxon>
        <taxon>Euarchontoglires</taxon>
        <taxon>Glires</taxon>
        <taxon>Rodentia</taxon>
        <taxon>Myomorpha</taxon>
        <taxon>Muroidea</taxon>
        <taxon>Cricetidae</taxon>
        <taxon>Cricetinae</taxon>
        <taxon>Cricetulus</taxon>
    </lineage>
</organism>
<protein>
    <recommendedName>
        <fullName evidence="13">Zinc finger protein SNAI3</fullName>
    </recommendedName>
    <alternativeName>
        <fullName evidence="14">Protein snail homolog 3</fullName>
    </alternativeName>
    <alternativeName>
        <fullName evidence="15">Zinc finger protein 293</fullName>
    </alternativeName>
</protein>
<evidence type="ECO:0000256" key="9">
    <source>
        <dbReference type="ARBA" id="ARBA00023163"/>
    </source>
</evidence>
<evidence type="ECO:0000256" key="8">
    <source>
        <dbReference type="ARBA" id="ARBA00023125"/>
    </source>
</evidence>
<feature type="region of interest" description="Disordered" evidence="17">
    <location>
        <begin position="50"/>
        <end position="96"/>
    </location>
</feature>
<dbReference type="FunFam" id="3.30.160.60:FF:000207">
    <property type="entry name" value="zinc finger protein SNAI2"/>
    <property type="match status" value="1"/>
</dbReference>
<keyword evidence="8" id="KW-0238">DNA-binding</keyword>
<reference evidence="19" key="2">
    <citation type="journal article" date="2020" name="Biotechnol. Bioeng.">
        <title>Chromosome-scale scaffolds for the Chinese hamster reference genome assembly to facilitate the study of the CHO epigenome.</title>
        <authorList>
            <person name="Hilliard W."/>
            <person name="MacDonald M."/>
            <person name="Lee K.H."/>
        </authorList>
    </citation>
    <scope>NUCLEOTIDE SEQUENCE [LARGE SCALE GENOMIC DNA]</scope>
    <source>
        <strain evidence="19">17A/GY</strain>
    </source>
</reference>
<keyword evidence="7" id="KW-0805">Transcription regulation</keyword>
<reference evidence="20" key="3">
    <citation type="submission" date="2025-08" db="UniProtKB">
        <authorList>
            <consortium name="RefSeq"/>
        </authorList>
    </citation>
    <scope>IDENTIFICATION</scope>
    <source>
        <strain evidence="20">17A/GY</strain>
        <tissue evidence="20">Liver</tissue>
    </source>
</reference>
<feature type="domain" description="C2H2-type" evidence="18">
    <location>
        <begin position="471"/>
        <end position="498"/>
    </location>
</feature>
<dbReference type="GO" id="GO:0000981">
    <property type="term" value="F:DNA-binding transcription factor activity, RNA polymerase II-specific"/>
    <property type="evidence" value="ECO:0007669"/>
    <property type="project" value="TreeGrafter"/>
</dbReference>
<dbReference type="SMART" id="SM00355">
    <property type="entry name" value="ZnF_C2H2"/>
    <property type="match status" value="5"/>
</dbReference>
<dbReference type="GeneID" id="100766252"/>
<evidence type="ECO:0000256" key="6">
    <source>
        <dbReference type="ARBA" id="ARBA00022833"/>
    </source>
</evidence>
<dbReference type="PROSITE" id="PS00028">
    <property type="entry name" value="ZINC_FINGER_C2H2_1"/>
    <property type="match status" value="4"/>
</dbReference>
<comment type="subcellular location">
    <subcellularLocation>
        <location evidence="1">Nucleus</location>
    </subcellularLocation>
</comment>
<keyword evidence="5 16" id="KW-0863">Zinc-finger</keyword>
<keyword evidence="9" id="KW-0804">Transcription</keyword>
<evidence type="ECO:0000256" key="5">
    <source>
        <dbReference type="ARBA" id="ARBA00022771"/>
    </source>
</evidence>
<feature type="domain" description="C2H2-type" evidence="18">
    <location>
        <begin position="415"/>
        <end position="442"/>
    </location>
</feature>
<evidence type="ECO:0000256" key="1">
    <source>
        <dbReference type="ARBA" id="ARBA00004123"/>
    </source>
</evidence>
<feature type="domain" description="C2H2-type" evidence="18">
    <location>
        <begin position="358"/>
        <end position="387"/>
    </location>
</feature>
<keyword evidence="4" id="KW-0677">Repeat</keyword>
<dbReference type="PANTHER" id="PTHR24388:SF40">
    <property type="entry name" value="ZINC FINGER PROTEIN SNAI3"/>
    <property type="match status" value="1"/>
</dbReference>
<dbReference type="CTD" id="333929"/>
<dbReference type="OrthoDB" id="5428132at2759"/>
<dbReference type="PROSITE" id="PS50157">
    <property type="entry name" value="ZINC_FINGER_C2H2_2"/>
    <property type="match status" value="5"/>
</dbReference>
<dbReference type="GO" id="GO:0008270">
    <property type="term" value="F:zinc ion binding"/>
    <property type="evidence" value="ECO:0007669"/>
    <property type="project" value="UniProtKB-KW"/>
</dbReference>